<dbReference type="Proteomes" id="UP000766595">
    <property type="component" value="Unassembled WGS sequence"/>
</dbReference>
<evidence type="ECO:0000256" key="1">
    <source>
        <dbReference type="SAM" id="MobiDB-lite"/>
    </source>
</evidence>
<organism evidence="2 3">
    <name type="scientific">Prosthecodimorpha staleyi</name>
    <dbReference type="NCBI Taxonomy" id="2840188"/>
    <lineage>
        <taxon>Bacteria</taxon>
        <taxon>Pseudomonadati</taxon>
        <taxon>Pseudomonadota</taxon>
        <taxon>Alphaproteobacteria</taxon>
        <taxon>Hyphomicrobiales</taxon>
        <taxon>Ancalomicrobiaceae</taxon>
        <taxon>Prosthecodimorpha</taxon>
    </lineage>
</organism>
<dbReference type="RefSeq" id="WP_261971608.1">
    <property type="nucleotide sequence ID" value="NZ_JAHHZF010000020.1"/>
</dbReference>
<reference evidence="2 3" key="1">
    <citation type="submission" date="2021-06" db="EMBL/GenBank/DDBJ databases">
        <authorList>
            <person name="Grouzdev D.S."/>
            <person name="Koziaeva V."/>
        </authorList>
    </citation>
    <scope>NUCLEOTIDE SEQUENCE [LARGE SCALE GENOMIC DNA]</scope>
    <source>
        <strain evidence="2 3">22</strain>
    </source>
</reference>
<dbReference type="EMBL" id="JAHHZF010000020">
    <property type="protein sequence ID" value="MBT9293110.1"/>
    <property type="molecule type" value="Genomic_DNA"/>
</dbReference>
<evidence type="ECO:0000313" key="2">
    <source>
        <dbReference type="EMBL" id="MBT9293110.1"/>
    </source>
</evidence>
<accession>A0A947D9A4</accession>
<keyword evidence="3" id="KW-1185">Reference proteome</keyword>
<feature type="compositionally biased region" description="Low complexity" evidence="1">
    <location>
        <begin position="133"/>
        <end position="143"/>
    </location>
</feature>
<proteinExistence type="predicted"/>
<dbReference type="AlphaFoldDB" id="A0A947D9A4"/>
<evidence type="ECO:0000313" key="3">
    <source>
        <dbReference type="Proteomes" id="UP000766595"/>
    </source>
</evidence>
<comment type="caution">
    <text evidence="2">The sequence shown here is derived from an EMBL/GenBank/DDBJ whole genome shotgun (WGS) entry which is preliminary data.</text>
</comment>
<feature type="region of interest" description="Disordered" evidence="1">
    <location>
        <begin position="118"/>
        <end position="156"/>
    </location>
</feature>
<sequence length="156" mass="17824">MADQPEYRIYPVSGLTDRDIGAAWPNRDGEGYGISLRHLPAAGQFAMRHTHLDNDDPERWVFDEDERSFAFYLYETQKPPDGRGDTSWSRIGRAYRHQDGHGFMVFIDLWPDIRDPDRGIMLRTPKEARKVPPARSAKSPAPRGQTRAGSRASGRR</sequence>
<feature type="compositionally biased region" description="Basic and acidic residues" evidence="1">
    <location>
        <begin position="118"/>
        <end position="130"/>
    </location>
</feature>
<name>A0A947D9A4_9HYPH</name>
<protein>
    <submittedName>
        <fullName evidence="2">Uncharacterized protein</fullName>
    </submittedName>
</protein>
<gene>
    <name evidence="2" type="ORF">KL771_26855</name>
</gene>